<protein>
    <recommendedName>
        <fullName evidence="2">Metalloenzyme domain-containing protein</fullName>
    </recommendedName>
</protein>
<dbReference type="EMBL" id="BARS01048922">
    <property type="protein sequence ID" value="GAG28613.1"/>
    <property type="molecule type" value="Genomic_DNA"/>
</dbReference>
<gene>
    <name evidence="1" type="ORF">S01H1_73239</name>
</gene>
<comment type="caution">
    <text evidence="1">The sequence shown here is derived from an EMBL/GenBank/DDBJ whole genome shotgun (WGS) entry which is preliminary data.</text>
</comment>
<proteinExistence type="predicted"/>
<organism evidence="1">
    <name type="scientific">marine sediment metagenome</name>
    <dbReference type="NCBI Taxonomy" id="412755"/>
    <lineage>
        <taxon>unclassified sequences</taxon>
        <taxon>metagenomes</taxon>
        <taxon>ecological metagenomes</taxon>
    </lineage>
</organism>
<accession>X0WW11</accession>
<feature type="non-terminal residue" evidence="1">
    <location>
        <position position="1"/>
    </location>
</feature>
<sequence>AFQALFNHVRDFTELGESFNSNWSNYDRCIIFAPDHGAHYDVVKKKGTHGENIEEDMDLLHFFGIYGSNNI</sequence>
<evidence type="ECO:0000313" key="1">
    <source>
        <dbReference type="EMBL" id="GAG28613.1"/>
    </source>
</evidence>
<evidence type="ECO:0008006" key="2">
    <source>
        <dbReference type="Google" id="ProtNLM"/>
    </source>
</evidence>
<reference evidence="1" key="1">
    <citation type="journal article" date="2014" name="Front. Microbiol.">
        <title>High frequency of phylogenetically diverse reductive dehalogenase-homologous genes in deep subseafloor sedimentary metagenomes.</title>
        <authorList>
            <person name="Kawai M."/>
            <person name="Futagami T."/>
            <person name="Toyoda A."/>
            <person name="Takaki Y."/>
            <person name="Nishi S."/>
            <person name="Hori S."/>
            <person name="Arai W."/>
            <person name="Tsubouchi T."/>
            <person name="Morono Y."/>
            <person name="Uchiyama I."/>
            <person name="Ito T."/>
            <person name="Fujiyama A."/>
            <person name="Inagaki F."/>
            <person name="Takami H."/>
        </authorList>
    </citation>
    <scope>NUCLEOTIDE SEQUENCE</scope>
    <source>
        <strain evidence="1">Expedition CK06-06</strain>
    </source>
</reference>
<name>X0WW11_9ZZZZ</name>
<dbReference type="AlphaFoldDB" id="X0WW11"/>